<dbReference type="Pfam" id="PF01494">
    <property type="entry name" value="FAD_binding_3"/>
    <property type="match status" value="1"/>
</dbReference>
<keyword evidence="4" id="KW-0560">Oxidoreductase</keyword>
<dbReference type="InterPro" id="IPR036188">
    <property type="entry name" value="FAD/NAD-bd_sf"/>
</dbReference>
<evidence type="ECO:0000256" key="3">
    <source>
        <dbReference type="ARBA" id="ARBA00022827"/>
    </source>
</evidence>
<comment type="similarity">
    <text evidence="1">Belongs to the paxM FAD-dependent monooxygenase family.</text>
</comment>
<dbReference type="SUPFAM" id="SSF51905">
    <property type="entry name" value="FAD/NAD(P)-binding domain"/>
    <property type="match status" value="1"/>
</dbReference>
<sequence>MTSSKTLQVAIIGGGIAGLAAARVLREAHDVTIYERNDPEVRESGAAVGLGPNGSKMAARLGLTKGSLKAVVSSGFRSYDQNGNLIKESRIDCFKGFGSEWWMVHRQDLKDALLRAATSPDLGLSGNPAKIIYNSGVVQVDPQDRAVILEDGSEIKADLIIGADGIHSKVRRAVAGPCYAESTPANLSLYRFTISCSRISDILGEIPDVLKYGNGVFLSSFIATDGSNRNVVVYPCRNLEVMNFACAVPESMLRQQTEESWTKDGDVHEMLESFKDFPSWLLQLMKTLSDVKLYQLRDADPLSTFTKDSTVLIGDAAHPMVPYQGQGANQALEDAEAFGILVHPDFTKDELPDKLKQWDQVRCSRASQVQLNSRVAAAKVSPKIIMQRMKFNWTYDGITTSLADFGSINDLPSSEFAR</sequence>
<reference evidence="7" key="1">
    <citation type="submission" date="2021-12" db="EMBL/GenBank/DDBJ databases">
        <title>Comparative genomics, transcriptomics and evolutionary studies reveal genomic signatures of adaptation to plant cell wall in hemibiotrophic fungi.</title>
        <authorList>
            <consortium name="DOE Joint Genome Institute"/>
            <person name="Baroncelli R."/>
            <person name="Diaz J.F."/>
            <person name="Benocci T."/>
            <person name="Peng M."/>
            <person name="Battaglia E."/>
            <person name="Haridas S."/>
            <person name="Andreopoulos W."/>
            <person name="Labutti K."/>
            <person name="Pangilinan J."/>
            <person name="Floch G.L."/>
            <person name="Makela M.R."/>
            <person name="Henrissat B."/>
            <person name="Grigoriev I.V."/>
            <person name="Crouch J.A."/>
            <person name="De Vries R.P."/>
            <person name="Sukno S.A."/>
            <person name="Thon M.R."/>
        </authorList>
    </citation>
    <scope>NUCLEOTIDE SEQUENCE</scope>
    <source>
        <strain evidence="7">CBS 112980</strain>
    </source>
</reference>
<dbReference type="Proteomes" id="UP001244207">
    <property type="component" value="Unassembled WGS sequence"/>
</dbReference>
<dbReference type="GO" id="GO:0004497">
    <property type="term" value="F:monooxygenase activity"/>
    <property type="evidence" value="ECO:0007669"/>
    <property type="project" value="UniProtKB-KW"/>
</dbReference>
<dbReference type="PRINTS" id="PR00420">
    <property type="entry name" value="RNGMNOXGNASE"/>
</dbReference>
<dbReference type="EMBL" id="JAHMHS010000175">
    <property type="protein sequence ID" value="KAK1710040.1"/>
    <property type="molecule type" value="Genomic_DNA"/>
</dbReference>
<dbReference type="Gene3D" id="3.50.50.60">
    <property type="entry name" value="FAD/NAD(P)-binding domain"/>
    <property type="match status" value="1"/>
</dbReference>
<evidence type="ECO:0000256" key="2">
    <source>
        <dbReference type="ARBA" id="ARBA00022630"/>
    </source>
</evidence>
<evidence type="ECO:0000256" key="1">
    <source>
        <dbReference type="ARBA" id="ARBA00007992"/>
    </source>
</evidence>
<dbReference type="PANTHER" id="PTHR13789:SF314">
    <property type="entry name" value="FAD-BINDING DOMAIN-CONTAINING PROTEIN"/>
    <property type="match status" value="1"/>
</dbReference>
<dbReference type="AlphaFoldDB" id="A0AAD8XA56"/>
<evidence type="ECO:0000256" key="4">
    <source>
        <dbReference type="ARBA" id="ARBA00023002"/>
    </source>
</evidence>
<keyword evidence="5" id="KW-0503">Monooxygenase</keyword>
<proteinExistence type="inferred from homology"/>
<dbReference type="PANTHER" id="PTHR13789">
    <property type="entry name" value="MONOOXYGENASE"/>
    <property type="match status" value="1"/>
</dbReference>
<keyword evidence="3" id="KW-0274">FAD</keyword>
<evidence type="ECO:0000259" key="6">
    <source>
        <dbReference type="Pfam" id="PF01494"/>
    </source>
</evidence>
<dbReference type="GeneID" id="85385137"/>
<dbReference type="SUPFAM" id="SSF54373">
    <property type="entry name" value="FAD-linked reductases, C-terminal domain"/>
    <property type="match status" value="1"/>
</dbReference>
<dbReference type="InterPro" id="IPR002938">
    <property type="entry name" value="FAD-bd"/>
</dbReference>
<evidence type="ECO:0000313" key="7">
    <source>
        <dbReference type="EMBL" id="KAK1710040.1"/>
    </source>
</evidence>
<feature type="domain" description="FAD-binding" evidence="6">
    <location>
        <begin position="7"/>
        <end position="339"/>
    </location>
</feature>
<dbReference type="InterPro" id="IPR050493">
    <property type="entry name" value="FAD-dep_Monooxygenase_BioMet"/>
</dbReference>
<name>A0AAD8XA56_GLOAC</name>
<accession>A0AAD8XA56</accession>
<evidence type="ECO:0000313" key="8">
    <source>
        <dbReference type="Proteomes" id="UP001244207"/>
    </source>
</evidence>
<keyword evidence="2" id="KW-0285">Flavoprotein</keyword>
<organism evidence="7 8">
    <name type="scientific">Glomerella acutata</name>
    <name type="common">Colletotrichum acutatum</name>
    <dbReference type="NCBI Taxonomy" id="27357"/>
    <lineage>
        <taxon>Eukaryota</taxon>
        <taxon>Fungi</taxon>
        <taxon>Dikarya</taxon>
        <taxon>Ascomycota</taxon>
        <taxon>Pezizomycotina</taxon>
        <taxon>Sordariomycetes</taxon>
        <taxon>Hypocreomycetidae</taxon>
        <taxon>Glomerellales</taxon>
        <taxon>Glomerellaceae</taxon>
        <taxon>Colletotrichum</taxon>
        <taxon>Colletotrichum acutatum species complex</taxon>
    </lineage>
</organism>
<keyword evidence="8" id="KW-1185">Reference proteome</keyword>
<evidence type="ECO:0000256" key="5">
    <source>
        <dbReference type="ARBA" id="ARBA00023033"/>
    </source>
</evidence>
<comment type="caution">
    <text evidence="7">The sequence shown here is derived from an EMBL/GenBank/DDBJ whole genome shotgun (WGS) entry which is preliminary data.</text>
</comment>
<protein>
    <submittedName>
        <fullName evidence="7">FAD binding domain protein</fullName>
    </submittedName>
</protein>
<dbReference type="RefSeq" id="XP_060358736.1">
    <property type="nucleotide sequence ID" value="XM_060501238.1"/>
</dbReference>
<gene>
    <name evidence="7" type="ORF">BDZ83DRAFT_134427</name>
</gene>
<dbReference type="GO" id="GO:0071949">
    <property type="term" value="F:FAD binding"/>
    <property type="evidence" value="ECO:0007669"/>
    <property type="project" value="InterPro"/>
</dbReference>